<protein>
    <submittedName>
        <fullName evidence="4">Polar amino acid transport system substrate-binding protein</fullName>
    </submittedName>
</protein>
<feature type="domain" description="Solute-binding protein family 3/N-terminal" evidence="3">
    <location>
        <begin position="27"/>
        <end position="253"/>
    </location>
</feature>
<dbReference type="Pfam" id="PF00497">
    <property type="entry name" value="SBP_bac_3"/>
    <property type="match status" value="1"/>
</dbReference>
<dbReference type="PANTHER" id="PTHR35936:SF19">
    <property type="entry name" value="AMINO-ACID-BINDING PROTEIN YXEM-RELATED"/>
    <property type="match status" value="1"/>
</dbReference>
<reference evidence="4 5" key="1">
    <citation type="submission" date="2018-06" db="EMBL/GenBank/DDBJ databases">
        <authorList>
            <consortium name="Pathogen Informatics"/>
            <person name="Doyle S."/>
        </authorList>
    </citation>
    <scope>NUCLEOTIDE SEQUENCE [LARGE SCALE GENOMIC DNA]</scope>
    <source>
        <strain evidence="4 5">NCTC12278</strain>
    </source>
</reference>
<organism evidence="4 5">
    <name type="scientific">Streptococcus ferus</name>
    <dbReference type="NCBI Taxonomy" id="1345"/>
    <lineage>
        <taxon>Bacteria</taxon>
        <taxon>Bacillati</taxon>
        <taxon>Bacillota</taxon>
        <taxon>Bacilli</taxon>
        <taxon>Lactobacillales</taxon>
        <taxon>Streptococcaceae</taxon>
        <taxon>Streptococcus</taxon>
    </lineage>
</organism>
<keyword evidence="1 2" id="KW-0732">Signal</keyword>
<dbReference type="KEGG" id="sfer:NCTC12278_00349"/>
<dbReference type="AlphaFoldDB" id="A0A2X3VW37"/>
<dbReference type="OrthoDB" id="8613538at2"/>
<dbReference type="SUPFAM" id="SSF53850">
    <property type="entry name" value="Periplasmic binding protein-like II"/>
    <property type="match status" value="1"/>
</dbReference>
<evidence type="ECO:0000259" key="3">
    <source>
        <dbReference type="SMART" id="SM00062"/>
    </source>
</evidence>
<evidence type="ECO:0000313" key="4">
    <source>
        <dbReference type="EMBL" id="SQF39469.1"/>
    </source>
</evidence>
<dbReference type="InterPro" id="IPR001638">
    <property type="entry name" value="Solute-binding_3/MltF_N"/>
</dbReference>
<keyword evidence="5" id="KW-1185">Reference proteome</keyword>
<evidence type="ECO:0000313" key="5">
    <source>
        <dbReference type="Proteomes" id="UP000249495"/>
    </source>
</evidence>
<feature type="chain" id="PRO_5039641260" evidence="2">
    <location>
        <begin position="23"/>
        <end position="264"/>
    </location>
</feature>
<gene>
    <name evidence="4" type="primary">tcyJ_1</name>
    <name evidence="4" type="ORF">NCTC12278_00349</name>
</gene>
<feature type="signal peptide" evidence="2">
    <location>
        <begin position="1"/>
        <end position="22"/>
    </location>
</feature>
<dbReference type="STRING" id="1123303.GCA_000372425_01684"/>
<dbReference type="PANTHER" id="PTHR35936">
    <property type="entry name" value="MEMBRANE-BOUND LYTIC MUREIN TRANSGLYCOSYLASE F"/>
    <property type="match status" value="1"/>
</dbReference>
<accession>A0A2X3VW37</accession>
<sequence length="264" mass="29415">MKKVMVLGLTTLSLVVFPHVVAAQEKETVVATAGDIKPFSYENGGKLTGYDIEVLKAADKYMTNYRFSFKKTAWESIFVGLDSGHYQVAANNLSYTEARATKYRYSLPIAANPLVLVVPEGSDIKSLDNIGGRTTQDDTGTSTAKLVEDWNKEHSSKPSKITYSGEDVSKRLLDLENGEFDYLIFDKISVETIIKQKNLDLKVLKLDLSANPNNYIIFSSDSGKLQKEFDKALKKLYQTGRLKKLSQKYLGGSYLPSKKELGLN</sequence>
<evidence type="ECO:0000256" key="1">
    <source>
        <dbReference type="ARBA" id="ARBA00022729"/>
    </source>
</evidence>
<dbReference type="Proteomes" id="UP000249495">
    <property type="component" value="Chromosome 1"/>
</dbReference>
<dbReference type="SMART" id="SM00062">
    <property type="entry name" value="PBPb"/>
    <property type="match status" value="1"/>
</dbReference>
<evidence type="ECO:0000256" key="2">
    <source>
        <dbReference type="SAM" id="SignalP"/>
    </source>
</evidence>
<proteinExistence type="predicted"/>
<dbReference type="Gene3D" id="3.40.190.10">
    <property type="entry name" value="Periplasmic binding protein-like II"/>
    <property type="match status" value="2"/>
</dbReference>
<name>A0A2X3VW37_9STRE</name>
<dbReference type="EMBL" id="LS483343">
    <property type="protein sequence ID" value="SQF39469.1"/>
    <property type="molecule type" value="Genomic_DNA"/>
</dbReference>
<dbReference type="RefSeq" id="WP_018030997.1">
    <property type="nucleotide sequence ID" value="NZ_LS483343.1"/>
</dbReference>